<dbReference type="EMBL" id="JBFXLU010000079">
    <property type="protein sequence ID" value="KAL2844575.1"/>
    <property type="molecule type" value="Genomic_DNA"/>
</dbReference>
<name>A0ABR4JX16_9EURO</name>
<keyword evidence="2" id="KW-1185">Reference proteome</keyword>
<organism evidence="1 2">
    <name type="scientific">Aspergillus pseudoustus</name>
    <dbReference type="NCBI Taxonomy" id="1810923"/>
    <lineage>
        <taxon>Eukaryota</taxon>
        <taxon>Fungi</taxon>
        <taxon>Dikarya</taxon>
        <taxon>Ascomycota</taxon>
        <taxon>Pezizomycotina</taxon>
        <taxon>Eurotiomycetes</taxon>
        <taxon>Eurotiomycetidae</taxon>
        <taxon>Eurotiales</taxon>
        <taxon>Aspergillaceae</taxon>
        <taxon>Aspergillus</taxon>
        <taxon>Aspergillus subgen. Nidulantes</taxon>
    </lineage>
</organism>
<evidence type="ECO:0000313" key="2">
    <source>
        <dbReference type="Proteomes" id="UP001610446"/>
    </source>
</evidence>
<protein>
    <submittedName>
        <fullName evidence="1">Uncharacterized protein</fullName>
    </submittedName>
</protein>
<proteinExistence type="predicted"/>
<evidence type="ECO:0000313" key="1">
    <source>
        <dbReference type="EMBL" id="KAL2844575.1"/>
    </source>
</evidence>
<dbReference type="Proteomes" id="UP001610446">
    <property type="component" value="Unassembled WGS sequence"/>
</dbReference>
<comment type="caution">
    <text evidence="1">The sequence shown here is derived from an EMBL/GenBank/DDBJ whole genome shotgun (WGS) entry which is preliminary data.</text>
</comment>
<accession>A0ABR4JX16</accession>
<sequence>MSEYWSGSITNVLGTAPSHISVSTPSPGTSPIGATSAAVTTLNIAGAYGPPVPNLSAYLASKPSHTVHIRPHPVLSIQTRWLSPSWVGGFPPPEGKLIGGFVVWTATEEAGFLAGQFVWASWDFQKLSSLRDNILSKSLFVTSFAE</sequence>
<reference evidence="1 2" key="1">
    <citation type="submission" date="2024-07" db="EMBL/GenBank/DDBJ databases">
        <title>Section-level genome sequencing and comparative genomics of Aspergillus sections Usti and Cavernicolus.</title>
        <authorList>
            <consortium name="Lawrence Berkeley National Laboratory"/>
            <person name="Nybo J.L."/>
            <person name="Vesth T.C."/>
            <person name="Theobald S."/>
            <person name="Frisvad J.C."/>
            <person name="Larsen T.O."/>
            <person name="Kjaerboelling I."/>
            <person name="Rothschild-Mancinelli K."/>
            <person name="Lyhne E.K."/>
            <person name="Kogle M.E."/>
            <person name="Barry K."/>
            <person name="Clum A."/>
            <person name="Na H."/>
            <person name="Ledsgaard L."/>
            <person name="Lin J."/>
            <person name="Lipzen A."/>
            <person name="Kuo A."/>
            <person name="Riley R."/>
            <person name="Mondo S."/>
            <person name="Labutti K."/>
            <person name="Haridas S."/>
            <person name="Pangalinan J."/>
            <person name="Salamov A.A."/>
            <person name="Simmons B.A."/>
            <person name="Magnuson J.K."/>
            <person name="Chen J."/>
            <person name="Drula E."/>
            <person name="Henrissat B."/>
            <person name="Wiebenga A."/>
            <person name="Lubbers R.J."/>
            <person name="Gomes A.C."/>
            <person name="Makela M.R."/>
            <person name="Stajich J."/>
            <person name="Grigoriev I.V."/>
            <person name="Mortensen U.H."/>
            <person name="De Vries R.P."/>
            <person name="Baker S.E."/>
            <person name="Andersen M.R."/>
        </authorList>
    </citation>
    <scope>NUCLEOTIDE SEQUENCE [LARGE SCALE GENOMIC DNA]</scope>
    <source>
        <strain evidence="1 2">CBS 123904</strain>
    </source>
</reference>
<gene>
    <name evidence="1" type="ORF">BJY01DRAFT_248084</name>
</gene>